<evidence type="ECO:0000313" key="3">
    <source>
        <dbReference type="Proteomes" id="UP000016927"/>
    </source>
</evidence>
<feature type="region of interest" description="Disordered" evidence="1">
    <location>
        <begin position="258"/>
        <end position="306"/>
    </location>
</feature>
<reference evidence="2 3" key="1">
    <citation type="journal article" date="2013" name="BMC Genomics">
        <title>Comparative genomics of parasitic silkworm microsporidia reveal an association between genome expansion and host adaptation.</title>
        <authorList>
            <person name="Pan G."/>
            <person name="Xu J."/>
            <person name="Li T."/>
            <person name="Xia Q."/>
            <person name="Liu S.L."/>
            <person name="Zhang G."/>
            <person name="Li S."/>
            <person name="Li C."/>
            <person name="Liu H."/>
            <person name="Yang L."/>
            <person name="Liu T."/>
            <person name="Zhang X."/>
            <person name="Wu Z."/>
            <person name="Fan W."/>
            <person name="Dang X."/>
            <person name="Xiang H."/>
            <person name="Tao M."/>
            <person name="Li Y."/>
            <person name="Hu J."/>
            <person name="Li Z."/>
            <person name="Lin L."/>
            <person name="Luo J."/>
            <person name="Geng L."/>
            <person name="Wang L."/>
            <person name="Long M."/>
            <person name="Wan Y."/>
            <person name="He N."/>
            <person name="Zhang Z."/>
            <person name="Lu C."/>
            <person name="Keeling P.J."/>
            <person name="Wang J."/>
            <person name="Xiang Z."/>
            <person name="Zhou Z."/>
        </authorList>
    </citation>
    <scope>NUCLEOTIDE SEQUENCE [LARGE SCALE GENOMIC DNA]</scope>
    <source>
        <strain evidence="3">CQ1 / CVCC 102059</strain>
    </source>
</reference>
<dbReference type="EMBL" id="KB908918">
    <property type="protein sequence ID" value="EOB15108.1"/>
    <property type="molecule type" value="Genomic_DNA"/>
</dbReference>
<protein>
    <submittedName>
        <fullName evidence="2">RpeA</fullName>
    </submittedName>
</protein>
<feature type="non-terminal residue" evidence="2">
    <location>
        <position position="551"/>
    </location>
</feature>
<dbReference type="Proteomes" id="UP000016927">
    <property type="component" value="Unassembled WGS sequence"/>
</dbReference>
<accession>R0MQE4</accession>
<organism evidence="2 3">
    <name type="scientific">Nosema bombycis (strain CQ1 / CVCC 102059)</name>
    <name type="common">Microsporidian parasite</name>
    <name type="synonym">Pebrine of silkworm</name>
    <dbReference type="NCBI Taxonomy" id="578461"/>
    <lineage>
        <taxon>Eukaryota</taxon>
        <taxon>Fungi</taxon>
        <taxon>Fungi incertae sedis</taxon>
        <taxon>Microsporidia</taxon>
        <taxon>Nosematidae</taxon>
        <taxon>Nosema</taxon>
    </lineage>
</organism>
<dbReference type="HOGENOM" id="CLU_544108_0_0_1"/>
<feature type="compositionally biased region" description="Polar residues" evidence="1">
    <location>
        <begin position="259"/>
        <end position="269"/>
    </location>
</feature>
<proteinExistence type="predicted"/>
<evidence type="ECO:0000313" key="2">
    <source>
        <dbReference type="EMBL" id="EOB15108.1"/>
    </source>
</evidence>
<dbReference type="AlphaFoldDB" id="R0MQE4"/>
<feature type="compositionally biased region" description="Basic and acidic residues" evidence="1">
    <location>
        <begin position="273"/>
        <end position="285"/>
    </location>
</feature>
<dbReference type="VEuPathDB" id="MicrosporidiaDB:NBO_10g0098"/>
<name>R0MQE4_NOSB1</name>
<evidence type="ECO:0000256" key="1">
    <source>
        <dbReference type="SAM" id="MobiDB-lite"/>
    </source>
</evidence>
<gene>
    <name evidence="2" type="primary">rpeA</name>
    <name evidence="2" type="ORF">NBO_10g0098</name>
</gene>
<sequence length="551" mass="61822">MEILKIYFLLSKIVAVENKTYESNSSDREKPTNPEDEKPTNPESKKPTNPEGKKLTEPEGESPTEPEGEKPTDPEGENFLTRLHNGYYDNNLPSKNDFRHIEREKQTFLTVLLKKSLDKIGTIAVRLEDAVDSLNRPGRETLVKNLETSSQGLNLIYLLIGEKASLQGSHPQKVYLIVEDSKKFLGDIMYLLSMSLQLTELPKEQDCYDIVWKSIGELADVIFQLDKVINTLEELGYKAEHLNLHPSREYLEDLDSTKNYDSNAHTNESLPEESNRQNETEKAEVLRSANGSPTAIMTQNQDHKSTTAQFRDLRQQKTNLKDVVSKSDVTNVQNGNSVVRQNTDIRLQIAKTQKSKVTDHKASNIRLQNNNNGGLQNNLVAKPQIIRSQRKKGLKAAISKVSSSYSHSTARGVVSKAVDGKFQGRGVKSQSNVKNVKSQGRDVESQRNTENIEYQGSIKNVKVRSNVEDVKSQGSIKNVKVRSNVEDVKSQGVVSKVDESNKLKVDVLTKDVNPELPNEKTQDKKSQCMNGILYRGSPISCVSIIFTISRN</sequence>
<feature type="compositionally biased region" description="Basic and acidic residues" evidence="1">
    <location>
        <begin position="25"/>
        <end position="57"/>
    </location>
</feature>
<keyword evidence="3" id="KW-1185">Reference proteome</keyword>
<feature type="region of interest" description="Disordered" evidence="1">
    <location>
        <begin position="18"/>
        <end position="86"/>
    </location>
</feature>
<feature type="compositionally biased region" description="Polar residues" evidence="1">
    <location>
        <begin position="289"/>
        <end position="300"/>
    </location>
</feature>